<evidence type="ECO:0000313" key="1">
    <source>
        <dbReference type="EMBL" id="VEL16553.1"/>
    </source>
</evidence>
<protein>
    <submittedName>
        <fullName evidence="1">Uncharacterized protein</fullName>
    </submittedName>
</protein>
<name>A0A3S5BSN9_9PLAT</name>
<accession>A0A3S5BSN9</accession>
<gene>
    <name evidence="1" type="ORF">PXEA_LOCUS9993</name>
</gene>
<organism evidence="1 2">
    <name type="scientific">Protopolystoma xenopodis</name>
    <dbReference type="NCBI Taxonomy" id="117903"/>
    <lineage>
        <taxon>Eukaryota</taxon>
        <taxon>Metazoa</taxon>
        <taxon>Spiralia</taxon>
        <taxon>Lophotrochozoa</taxon>
        <taxon>Platyhelminthes</taxon>
        <taxon>Monogenea</taxon>
        <taxon>Polyopisthocotylea</taxon>
        <taxon>Polystomatidea</taxon>
        <taxon>Polystomatidae</taxon>
        <taxon>Protopolystoma</taxon>
    </lineage>
</organism>
<comment type="caution">
    <text evidence="1">The sequence shown here is derived from an EMBL/GenBank/DDBJ whole genome shotgun (WGS) entry which is preliminary data.</text>
</comment>
<dbReference type="EMBL" id="CAAALY010028906">
    <property type="protein sequence ID" value="VEL16553.1"/>
    <property type="molecule type" value="Genomic_DNA"/>
</dbReference>
<evidence type="ECO:0000313" key="2">
    <source>
        <dbReference type="Proteomes" id="UP000784294"/>
    </source>
</evidence>
<keyword evidence="2" id="KW-1185">Reference proteome</keyword>
<sequence>MVPLPSPSLTETRKRFPALAASGLIEGAQIVIQFNLGPKHRRIVCANVSGTSSPVIHTKR</sequence>
<dbReference type="AlphaFoldDB" id="A0A3S5BSN9"/>
<proteinExistence type="predicted"/>
<reference evidence="1" key="1">
    <citation type="submission" date="2018-11" db="EMBL/GenBank/DDBJ databases">
        <authorList>
            <consortium name="Pathogen Informatics"/>
        </authorList>
    </citation>
    <scope>NUCLEOTIDE SEQUENCE</scope>
</reference>
<dbReference type="Proteomes" id="UP000784294">
    <property type="component" value="Unassembled WGS sequence"/>
</dbReference>